<dbReference type="STRING" id="288705.RSal33209_2753"/>
<accession>A9WTF7</accession>
<keyword evidence="4 6" id="KW-1133">Transmembrane helix</keyword>
<organism evidence="8 9">
    <name type="scientific">Renibacterium salmoninarum (strain ATCC 33209 / DSM 20767 / JCM 11484 / NBRC 15589 / NCIMB 2235)</name>
    <dbReference type="NCBI Taxonomy" id="288705"/>
    <lineage>
        <taxon>Bacteria</taxon>
        <taxon>Bacillati</taxon>
        <taxon>Actinomycetota</taxon>
        <taxon>Actinomycetes</taxon>
        <taxon>Micrococcales</taxon>
        <taxon>Micrococcaceae</taxon>
        <taxon>Renibacterium</taxon>
    </lineage>
</organism>
<keyword evidence="9" id="KW-1185">Reference proteome</keyword>
<protein>
    <recommendedName>
        <fullName evidence="7">Type II secretion system protein GspF domain-containing protein</fullName>
    </recommendedName>
</protein>
<evidence type="ECO:0000256" key="3">
    <source>
        <dbReference type="ARBA" id="ARBA00022692"/>
    </source>
</evidence>
<proteinExistence type="predicted"/>
<dbReference type="RefSeq" id="WP_012246133.1">
    <property type="nucleotide sequence ID" value="NC_010168.1"/>
</dbReference>
<dbReference type="HOGENOM" id="CLU_1128342_0_0_11"/>
<comment type="subcellular location">
    <subcellularLocation>
        <location evidence="1">Cell membrane</location>
        <topology evidence="1">Multi-pass membrane protein</topology>
    </subcellularLocation>
</comment>
<feature type="transmembrane region" description="Helical" evidence="6">
    <location>
        <begin position="219"/>
        <end position="239"/>
    </location>
</feature>
<dbReference type="InterPro" id="IPR042094">
    <property type="entry name" value="T2SS_GspF_sf"/>
</dbReference>
<sequence>MIYLILLLSGAGCWLAVLPISSGLLRRPSRKRLAFRSSALSRGESPWASSFREQSAWNQVVSISEIAVLTRRVIALLRSGCHEQALWRAARDAGESSNLWPALAKAAALAELGLSPSAAFRPVPNKSLSNNPSQRALVELAACLEVAEQSGAQLVEVLDRAAEHFDDSIDMQALRNTALAGPKATASLLSWLPLLGLGAGYLMGISPISILFGTPAGNLALLAGGTLTLLARLWMSWLAKSAAGHR</sequence>
<evidence type="ECO:0000256" key="6">
    <source>
        <dbReference type="SAM" id="Phobius"/>
    </source>
</evidence>
<dbReference type="PANTHER" id="PTHR35007:SF4">
    <property type="entry name" value="CONSERVED TRANSMEMBRANE PROTEIN-RELATED"/>
    <property type="match status" value="1"/>
</dbReference>
<evidence type="ECO:0000256" key="2">
    <source>
        <dbReference type="ARBA" id="ARBA00022475"/>
    </source>
</evidence>
<dbReference type="InterPro" id="IPR018076">
    <property type="entry name" value="T2SS_GspF_dom"/>
</dbReference>
<dbReference type="Gene3D" id="1.20.81.30">
    <property type="entry name" value="Type II secretion system (T2SS), domain F"/>
    <property type="match status" value="1"/>
</dbReference>
<evidence type="ECO:0000313" key="8">
    <source>
        <dbReference type="EMBL" id="ABY24478.1"/>
    </source>
</evidence>
<dbReference type="KEGG" id="rsa:RSal33209_2753"/>
<dbReference type="AlphaFoldDB" id="A9WTF7"/>
<evidence type="ECO:0000259" key="7">
    <source>
        <dbReference type="Pfam" id="PF00482"/>
    </source>
</evidence>
<name>A9WTF7_RENSM</name>
<keyword evidence="3 6" id="KW-0812">Transmembrane</keyword>
<feature type="transmembrane region" description="Helical" evidence="6">
    <location>
        <begin position="6"/>
        <end position="25"/>
    </location>
</feature>
<evidence type="ECO:0000313" key="9">
    <source>
        <dbReference type="Proteomes" id="UP000002007"/>
    </source>
</evidence>
<evidence type="ECO:0000256" key="1">
    <source>
        <dbReference type="ARBA" id="ARBA00004651"/>
    </source>
</evidence>
<keyword evidence="5 6" id="KW-0472">Membrane</keyword>
<dbReference type="eggNOG" id="COG4965">
    <property type="taxonomic scope" value="Bacteria"/>
</dbReference>
<reference evidence="9" key="1">
    <citation type="journal article" date="2008" name="J. Bacteriol.">
        <title>Genome sequence of the fish pathogen Renibacterium salmoninarum suggests reductive evolution away from an environmental Arthrobacter ancestor.</title>
        <authorList>
            <person name="Wiens G.D."/>
            <person name="Rockey D.D."/>
            <person name="Wu Z."/>
            <person name="Chang J."/>
            <person name="Levy R."/>
            <person name="Crane S."/>
            <person name="Chen D.S."/>
            <person name="Capri G.R."/>
            <person name="Burnett J.R."/>
            <person name="Sudheesh P.S."/>
            <person name="Schipma M.J."/>
            <person name="Burd H."/>
            <person name="Bhattacharyya A."/>
            <person name="Rhodes L.D."/>
            <person name="Kaul R."/>
            <person name="Strom M.S."/>
        </authorList>
    </citation>
    <scope>NUCLEOTIDE SEQUENCE [LARGE SCALE GENOMIC DNA]</scope>
    <source>
        <strain evidence="9">ATCC 33209 / DSM 20767 / JCM 11484 / NBRC 15589 / NCIMB 2235</strain>
    </source>
</reference>
<evidence type="ECO:0000256" key="5">
    <source>
        <dbReference type="ARBA" id="ARBA00023136"/>
    </source>
</evidence>
<keyword evidence="2" id="KW-1003">Cell membrane</keyword>
<dbReference type="Pfam" id="PF00482">
    <property type="entry name" value="T2SSF"/>
    <property type="match status" value="1"/>
</dbReference>
<dbReference type="PANTHER" id="PTHR35007">
    <property type="entry name" value="INTEGRAL MEMBRANE PROTEIN-RELATED"/>
    <property type="match status" value="1"/>
</dbReference>
<dbReference type="GO" id="GO:0005886">
    <property type="term" value="C:plasma membrane"/>
    <property type="evidence" value="ECO:0007669"/>
    <property type="project" value="UniProtKB-SubCell"/>
</dbReference>
<gene>
    <name evidence="8" type="ordered locus">RSal33209_2753</name>
</gene>
<evidence type="ECO:0000256" key="4">
    <source>
        <dbReference type="ARBA" id="ARBA00022989"/>
    </source>
</evidence>
<feature type="domain" description="Type II secretion system protein GspF" evidence="7">
    <location>
        <begin position="70"/>
        <end position="195"/>
    </location>
</feature>
<dbReference type="Proteomes" id="UP000002007">
    <property type="component" value="Chromosome"/>
</dbReference>
<dbReference type="EMBL" id="CP000910">
    <property type="protein sequence ID" value="ABY24478.1"/>
    <property type="molecule type" value="Genomic_DNA"/>
</dbReference>
<feature type="transmembrane region" description="Helical" evidence="6">
    <location>
        <begin position="191"/>
        <end position="213"/>
    </location>
</feature>